<evidence type="ECO:0000313" key="4">
    <source>
        <dbReference type="Proteomes" id="UP001208649"/>
    </source>
</evidence>
<evidence type="ECO:0000256" key="1">
    <source>
        <dbReference type="SAM" id="Coils"/>
    </source>
</evidence>
<feature type="coiled-coil region" evidence="1">
    <location>
        <begin position="65"/>
        <end position="100"/>
    </location>
</feature>
<sequence>MKTKIALLAAVIAFSYANAQENPYTDIHMRNYSKKIDSIIVSEKAKMNTELDNLDKTFKENKLSAEEKQKQRNEVATKYEQIINEKVDNEKGNLENATKEMVKSSVMGKGKVFDQIGFAQNNAILSFKDQKKTKKELLKENDLNISFAFANLTNSAGSLNLANRSEIKFGKSSSYVIEYRATRQFGSLTSPVFYRIGLGLRTDTYGLDNSKVFVQQDRQIYLSDFTQGNLKKSRISNYYVTVPIDFVFVLNPKYTTENDVRMLDNSKGNFRVSAGVYGGVRYLSQNQIIYKNFEDHRTSYRENIDGSVNNFLLGGKLSLGYGALNIFIKKDFTSIFNENAKINNKYGIQIGLELLYINF</sequence>
<dbReference type="Proteomes" id="UP001208649">
    <property type="component" value="Unassembled WGS sequence"/>
</dbReference>
<dbReference type="EMBL" id="JAOTEM010000001">
    <property type="protein sequence ID" value="MCU7616718.1"/>
    <property type="molecule type" value="Genomic_DNA"/>
</dbReference>
<keyword evidence="1" id="KW-0175">Coiled coil</keyword>
<keyword evidence="4" id="KW-1185">Reference proteome</keyword>
<keyword evidence="2" id="KW-0732">Signal</keyword>
<evidence type="ECO:0008006" key="5">
    <source>
        <dbReference type="Google" id="ProtNLM"/>
    </source>
</evidence>
<evidence type="ECO:0000313" key="3">
    <source>
        <dbReference type="EMBL" id="MCU7616718.1"/>
    </source>
</evidence>
<gene>
    <name evidence="3" type="ORF">NZ698_05875</name>
</gene>
<name>A0ABT2W431_9FLAO</name>
<proteinExistence type="predicted"/>
<dbReference type="RefSeq" id="WP_263002150.1">
    <property type="nucleotide sequence ID" value="NZ_JAOTEM010000001.1"/>
</dbReference>
<feature type="signal peptide" evidence="2">
    <location>
        <begin position="1"/>
        <end position="19"/>
    </location>
</feature>
<reference evidence="4" key="1">
    <citation type="submission" date="2023-07" db="EMBL/GenBank/DDBJ databases">
        <title>Chryseobacterium sp. strain PBS4-4 Genome sequencing and assembly.</title>
        <authorList>
            <person name="Jung Y."/>
        </authorList>
    </citation>
    <scope>NUCLEOTIDE SEQUENCE [LARGE SCALE GENOMIC DNA]</scope>
    <source>
        <strain evidence="4">PBS4-4</strain>
    </source>
</reference>
<accession>A0ABT2W431</accession>
<evidence type="ECO:0000256" key="2">
    <source>
        <dbReference type="SAM" id="SignalP"/>
    </source>
</evidence>
<protein>
    <recommendedName>
        <fullName evidence="5">PorT family protein</fullName>
    </recommendedName>
</protein>
<comment type="caution">
    <text evidence="3">The sequence shown here is derived from an EMBL/GenBank/DDBJ whole genome shotgun (WGS) entry which is preliminary data.</text>
</comment>
<feature type="chain" id="PRO_5045092228" description="PorT family protein" evidence="2">
    <location>
        <begin position="20"/>
        <end position="359"/>
    </location>
</feature>
<organism evidence="3 4">
    <name type="scientific">Chryseobacterium edaphi</name>
    <dbReference type="NCBI Taxonomy" id="2976532"/>
    <lineage>
        <taxon>Bacteria</taxon>
        <taxon>Pseudomonadati</taxon>
        <taxon>Bacteroidota</taxon>
        <taxon>Flavobacteriia</taxon>
        <taxon>Flavobacteriales</taxon>
        <taxon>Weeksellaceae</taxon>
        <taxon>Chryseobacterium group</taxon>
        <taxon>Chryseobacterium</taxon>
    </lineage>
</organism>